<dbReference type="GeneID" id="14696002"/>
<name>K6V2H2_PLACD</name>
<keyword evidence="3" id="KW-1185">Reference proteome</keyword>
<accession>K6V2H2</accession>
<gene>
    <name evidence="2" type="ORF">PCYB_002090</name>
</gene>
<reference evidence="2 3" key="1">
    <citation type="journal article" date="2012" name="Nat. Genet.">
        <title>Plasmodium cynomolgi genome sequences provide insight into Plasmodium vivax and the monkey malaria clade.</title>
        <authorList>
            <person name="Tachibana S."/>
            <person name="Sullivan S.A."/>
            <person name="Kawai S."/>
            <person name="Nakamura S."/>
            <person name="Kim H.R."/>
            <person name="Goto N."/>
            <person name="Arisue N."/>
            <person name="Palacpac N.M.Q."/>
            <person name="Honma H."/>
            <person name="Yagi M."/>
            <person name="Tougan T."/>
            <person name="Katakai Y."/>
            <person name="Kaneko O."/>
            <person name="Mita T."/>
            <person name="Kita K."/>
            <person name="Yasutomi Y."/>
            <person name="Sutton P.L."/>
            <person name="Shakhbatyan R."/>
            <person name="Horii T."/>
            <person name="Yasunaga T."/>
            <person name="Barnwell J.W."/>
            <person name="Escalante A.A."/>
            <person name="Carlton J.M."/>
            <person name="Tanabe K."/>
        </authorList>
    </citation>
    <scope>NUCLEOTIDE SEQUENCE [LARGE SCALE GENOMIC DNA]</scope>
    <source>
        <strain evidence="2 3">B</strain>
    </source>
</reference>
<dbReference type="Proteomes" id="UP000006319">
    <property type="component" value="Unassembled WGS sequence"/>
</dbReference>
<feature type="compositionally biased region" description="Gly residues" evidence="1">
    <location>
        <begin position="243"/>
        <end position="254"/>
    </location>
</feature>
<dbReference type="KEGG" id="pcy:PCYB_002090"/>
<feature type="region of interest" description="Disordered" evidence="1">
    <location>
        <begin position="185"/>
        <end position="257"/>
    </location>
</feature>
<dbReference type="OrthoDB" id="383226at2759"/>
<dbReference type="AlphaFoldDB" id="K6V2H2"/>
<dbReference type="VEuPathDB" id="PlasmoDB:PCYB_002090"/>
<feature type="compositionally biased region" description="Basic and acidic residues" evidence="1">
    <location>
        <begin position="189"/>
        <end position="205"/>
    </location>
</feature>
<protein>
    <recommendedName>
        <fullName evidence="4">CYIR protein</fullName>
    </recommendedName>
</protein>
<dbReference type="EMBL" id="DF157183">
    <property type="protein sequence ID" value="GAB69460.1"/>
    <property type="molecule type" value="Genomic_DNA"/>
</dbReference>
<evidence type="ECO:0008006" key="4">
    <source>
        <dbReference type="Google" id="ProtNLM"/>
    </source>
</evidence>
<proteinExistence type="predicted"/>
<organism evidence="2 3">
    <name type="scientific">Plasmodium cynomolgi (strain B)</name>
    <dbReference type="NCBI Taxonomy" id="1120755"/>
    <lineage>
        <taxon>Eukaryota</taxon>
        <taxon>Sar</taxon>
        <taxon>Alveolata</taxon>
        <taxon>Apicomplexa</taxon>
        <taxon>Aconoidasida</taxon>
        <taxon>Haemosporida</taxon>
        <taxon>Plasmodiidae</taxon>
        <taxon>Plasmodium</taxon>
        <taxon>Plasmodium (Plasmodium)</taxon>
    </lineage>
</organism>
<dbReference type="InterPro" id="IPR008780">
    <property type="entry name" value="Plasmodium_Vir"/>
</dbReference>
<evidence type="ECO:0000313" key="3">
    <source>
        <dbReference type="Proteomes" id="UP000006319"/>
    </source>
</evidence>
<dbReference type="RefSeq" id="XP_004227678.1">
    <property type="nucleotide sequence ID" value="XM_004227630.1"/>
</dbReference>
<dbReference type="Pfam" id="PF05795">
    <property type="entry name" value="Plasmodium_Vir"/>
    <property type="match status" value="1"/>
</dbReference>
<feature type="compositionally biased region" description="Polar residues" evidence="1">
    <location>
        <begin position="225"/>
        <end position="234"/>
    </location>
</feature>
<evidence type="ECO:0000256" key="1">
    <source>
        <dbReference type="SAM" id="MobiDB-lite"/>
    </source>
</evidence>
<dbReference type="PhylomeDB" id="K6V2H2"/>
<sequence>MGEYCNQDVTNKVWDTLKIWNLDVWSKNGNFATGIVRNYYYACMKNTGNASDNTPCYFLYFWIGAKLNENLKDGQQLQRVMNSIYDKLKNFQFKYKNSNKCNNIYPHMNTYLFEHAKNLFDWKYNYDALKKRAQRGECSCIEKYTAQLESAKSTYGTVSSICENGGPDEYCTKFNSVRNQWNPQNLPKLECKEPSAGDDFDRGDAVVDGADDEQQPSKTKPKPNPNQAGSSGSFSDADLTDGVSGGEGKGGSDGGVSYRIEGEEARYTTLFSWIKNFFGRNRKRESVLHELNASSDGTSIDYTRSNLTGTDYMTEYSIPYTSSFR</sequence>
<evidence type="ECO:0000313" key="2">
    <source>
        <dbReference type="EMBL" id="GAB69460.1"/>
    </source>
</evidence>